<gene>
    <name evidence="7" type="ORF">J2X16_001209</name>
</gene>
<proteinExistence type="predicted"/>
<keyword evidence="8" id="KW-1185">Reference proteome</keyword>
<feature type="transmembrane region" description="Helical" evidence="6">
    <location>
        <begin position="181"/>
        <end position="205"/>
    </location>
</feature>
<reference evidence="7 8" key="1">
    <citation type="submission" date="2023-07" db="EMBL/GenBank/DDBJ databases">
        <title>Sorghum-associated microbial communities from plants grown in Nebraska, USA.</title>
        <authorList>
            <person name="Schachtman D."/>
        </authorList>
    </citation>
    <scope>NUCLEOTIDE SEQUENCE [LARGE SCALE GENOMIC DNA]</scope>
    <source>
        <strain evidence="7 8">BE310</strain>
    </source>
</reference>
<evidence type="ECO:0000256" key="2">
    <source>
        <dbReference type="ARBA" id="ARBA00022475"/>
    </source>
</evidence>
<feature type="transmembrane region" description="Helical" evidence="6">
    <location>
        <begin position="96"/>
        <end position="116"/>
    </location>
</feature>
<keyword evidence="3 6" id="KW-0812">Transmembrane</keyword>
<keyword evidence="5 6" id="KW-0472">Membrane</keyword>
<protein>
    <submittedName>
        <fullName evidence="7">Membrane protein</fullName>
    </submittedName>
</protein>
<evidence type="ECO:0000256" key="1">
    <source>
        <dbReference type="ARBA" id="ARBA00004651"/>
    </source>
</evidence>
<dbReference type="Proteomes" id="UP001180536">
    <property type="component" value="Unassembled WGS sequence"/>
</dbReference>
<dbReference type="InterPro" id="IPR017039">
    <property type="entry name" value="Virul_fac_BrkB"/>
</dbReference>
<keyword evidence="4 6" id="KW-1133">Transmembrane helix</keyword>
<accession>A0ABU1Z5I5</accession>
<dbReference type="Pfam" id="PF03631">
    <property type="entry name" value="Virul_fac_BrkB"/>
    <property type="match status" value="1"/>
</dbReference>
<evidence type="ECO:0000256" key="3">
    <source>
        <dbReference type="ARBA" id="ARBA00022692"/>
    </source>
</evidence>
<organism evidence="7 8">
    <name type="scientific">Pelomonas aquatica</name>
    <dbReference type="NCBI Taxonomy" id="431058"/>
    <lineage>
        <taxon>Bacteria</taxon>
        <taxon>Pseudomonadati</taxon>
        <taxon>Pseudomonadota</taxon>
        <taxon>Betaproteobacteria</taxon>
        <taxon>Burkholderiales</taxon>
        <taxon>Sphaerotilaceae</taxon>
        <taxon>Roseateles</taxon>
    </lineage>
</organism>
<dbReference type="PANTHER" id="PTHR30213">
    <property type="entry name" value="INNER MEMBRANE PROTEIN YHJD"/>
    <property type="match status" value="1"/>
</dbReference>
<evidence type="ECO:0000256" key="5">
    <source>
        <dbReference type="ARBA" id="ARBA00023136"/>
    </source>
</evidence>
<feature type="transmembrane region" description="Helical" evidence="6">
    <location>
        <begin position="217"/>
        <end position="236"/>
    </location>
</feature>
<keyword evidence="2" id="KW-1003">Cell membrane</keyword>
<feature type="transmembrane region" description="Helical" evidence="6">
    <location>
        <begin position="248"/>
        <end position="271"/>
    </location>
</feature>
<dbReference type="PIRSF" id="PIRSF035875">
    <property type="entry name" value="RNase_BN"/>
    <property type="match status" value="1"/>
</dbReference>
<feature type="transmembrane region" description="Helical" evidence="6">
    <location>
        <begin position="144"/>
        <end position="169"/>
    </location>
</feature>
<name>A0ABU1Z5I5_9BURK</name>
<evidence type="ECO:0000313" key="7">
    <source>
        <dbReference type="EMBL" id="MDR7295870.1"/>
    </source>
</evidence>
<comment type="caution">
    <text evidence="7">The sequence shown here is derived from an EMBL/GenBank/DDBJ whole genome shotgun (WGS) entry which is preliminary data.</text>
</comment>
<evidence type="ECO:0000256" key="4">
    <source>
        <dbReference type="ARBA" id="ARBA00022989"/>
    </source>
</evidence>
<dbReference type="EMBL" id="JAVDXQ010000002">
    <property type="protein sequence ID" value="MDR7295870.1"/>
    <property type="molecule type" value="Genomic_DNA"/>
</dbReference>
<feature type="transmembrane region" description="Helical" evidence="6">
    <location>
        <begin position="35"/>
        <end position="58"/>
    </location>
</feature>
<dbReference type="PANTHER" id="PTHR30213:SF1">
    <property type="entry name" value="INNER MEMBRANE PROTEIN YHJD"/>
    <property type="match status" value="1"/>
</dbReference>
<evidence type="ECO:0000256" key="6">
    <source>
        <dbReference type="SAM" id="Phobius"/>
    </source>
</evidence>
<evidence type="ECO:0000313" key="8">
    <source>
        <dbReference type="Proteomes" id="UP001180536"/>
    </source>
</evidence>
<comment type="subcellular location">
    <subcellularLocation>
        <location evidence="1">Cell membrane</location>
        <topology evidence="1">Multi-pass membrane protein</topology>
    </subcellularLocation>
</comment>
<sequence length="307" mass="33035">MLDRVLTALAPLGRVLKLTADGFIDNRGPRMGAALAYYTLFSLAPLLLIVVSVAGLVWGGDAVRGELVEQLQALLGATAATTIEQMLRSVAWPAGGWLSTLVGLALMLIGATTVFAELQDALDTIWQVPARPVQGWWAWLRARLLSFGLILGLSFLLLVSLLLGAVLSAAEIWWKPWFGDWLYVAAVANTVISQGLVVAVFALIFKRMPRARIAWRDVLLGALVTAGLFELGRRVIGAYLQGSGVASGFGAAASVVALLVWVYFSAQILLIGAEFTWAYARVLGSRREPTASAARAHLQPEYAHPTR</sequence>